<reference evidence="1" key="1">
    <citation type="submission" date="2014-11" db="EMBL/GenBank/DDBJ databases">
        <authorList>
            <person name="Amaro Gonzalez C."/>
        </authorList>
    </citation>
    <scope>NUCLEOTIDE SEQUENCE</scope>
</reference>
<name>A0A0E9XKI2_ANGAN</name>
<accession>A0A0E9XKI2</accession>
<organism evidence="1">
    <name type="scientific">Anguilla anguilla</name>
    <name type="common">European freshwater eel</name>
    <name type="synonym">Muraena anguilla</name>
    <dbReference type="NCBI Taxonomy" id="7936"/>
    <lineage>
        <taxon>Eukaryota</taxon>
        <taxon>Metazoa</taxon>
        <taxon>Chordata</taxon>
        <taxon>Craniata</taxon>
        <taxon>Vertebrata</taxon>
        <taxon>Euteleostomi</taxon>
        <taxon>Actinopterygii</taxon>
        <taxon>Neopterygii</taxon>
        <taxon>Teleostei</taxon>
        <taxon>Anguilliformes</taxon>
        <taxon>Anguillidae</taxon>
        <taxon>Anguilla</taxon>
    </lineage>
</organism>
<sequence>MVLKMRCSLSPCSSINQYTVNNCFGLKIAFLLVIAVDTMLRNCYF</sequence>
<proteinExistence type="predicted"/>
<dbReference type="EMBL" id="GBXM01006252">
    <property type="protein sequence ID" value="JAI02326.1"/>
    <property type="molecule type" value="Transcribed_RNA"/>
</dbReference>
<reference evidence="1" key="2">
    <citation type="journal article" date="2015" name="Fish Shellfish Immunol.">
        <title>Early steps in the European eel (Anguilla anguilla)-Vibrio vulnificus interaction in the gills: Role of the RtxA13 toxin.</title>
        <authorList>
            <person name="Callol A."/>
            <person name="Pajuelo D."/>
            <person name="Ebbesson L."/>
            <person name="Teles M."/>
            <person name="MacKenzie S."/>
            <person name="Amaro C."/>
        </authorList>
    </citation>
    <scope>NUCLEOTIDE SEQUENCE</scope>
</reference>
<protein>
    <submittedName>
        <fullName evidence="1">Uncharacterized protein</fullName>
    </submittedName>
</protein>
<dbReference type="AlphaFoldDB" id="A0A0E9XKI2"/>
<evidence type="ECO:0000313" key="1">
    <source>
        <dbReference type="EMBL" id="JAI02326.1"/>
    </source>
</evidence>